<dbReference type="Proteomes" id="UP001165489">
    <property type="component" value="Unassembled WGS sequence"/>
</dbReference>
<evidence type="ECO:0008006" key="3">
    <source>
        <dbReference type="Google" id="ProtNLM"/>
    </source>
</evidence>
<evidence type="ECO:0000313" key="1">
    <source>
        <dbReference type="EMBL" id="MCH7408647.1"/>
    </source>
</evidence>
<dbReference type="EMBL" id="JAKZGP010000007">
    <property type="protein sequence ID" value="MCH7408647.1"/>
    <property type="molecule type" value="Genomic_DNA"/>
</dbReference>
<dbReference type="Gene3D" id="3.90.550.10">
    <property type="entry name" value="Spore Coat Polysaccharide Biosynthesis Protein SpsA, Chain A"/>
    <property type="match status" value="1"/>
</dbReference>
<name>A0ABS9UWX8_9BACT</name>
<keyword evidence="2" id="KW-1185">Reference proteome</keyword>
<dbReference type="InterPro" id="IPR029044">
    <property type="entry name" value="Nucleotide-diphossugar_trans"/>
</dbReference>
<dbReference type="SUPFAM" id="SSF53448">
    <property type="entry name" value="Nucleotide-diphospho-sugar transferases"/>
    <property type="match status" value="1"/>
</dbReference>
<dbReference type="RefSeq" id="WP_241346968.1">
    <property type="nucleotide sequence ID" value="NZ_JAKZGP010000007.1"/>
</dbReference>
<sequence length="248" mass="29346">MTIAFNDPEIIELQIQLLKKYLKDDFDHYILDNSSIQEARINLKRICKSHKVKYIGLPKNPYSNNKSHAAAMHWGYFNLIRKSKYSFFGFLDHDIFPTTSYSVLDRIKNGVYGRKVNAYFTGGYHEDLSNEHPYWSLWAGFCFFDKIMFNGIYPCRFNFFSKHFPNGDYLDTGGGLWDKVYSKINLPTSFSSYEVVSLSDKINNDIQNDKIEILDNTWCHFVSLSNWRKVTNIKEKRSQVFYYLQRYL</sequence>
<reference evidence="1" key="1">
    <citation type="submission" date="2022-03" db="EMBL/GenBank/DDBJ databases">
        <title>De novo assembled genomes of Belliella spp. (Cyclobacteriaceae) strains.</title>
        <authorList>
            <person name="Szabo A."/>
            <person name="Korponai K."/>
            <person name="Felfoldi T."/>
        </authorList>
    </citation>
    <scope>NUCLEOTIDE SEQUENCE</scope>
    <source>
        <strain evidence="1">DSM 111904</strain>
    </source>
</reference>
<accession>A0ABS9UWX8</accession>
<proteinExistence type="predicted"/>
<protein>
    <recommendedName>
        <fullName evidence="3">Glycosyltransferase 2-like domain-containing protein</fullName>
    </recommendedName>
</protein>
<organism evidence="1 2">
    <name type="scientific">Belliella filtrata</name>
    <dbReference type="NCBI Taxonomy" id="2923435"/>
    <lineage>
        <taxon>Bacteria</taxon>
        <taxon>Pseudomonadati</taxon>
        <taxon>Bacteroidota</taxon>
        <taxon>Cytophagia</taxon>
        <taxon>Cytophagales</taxon>
        <taxon>Cyclobacteriaceae</taxon>
        <taxon>Belliella</taxon>
    </lineage>
</organism>
<evidence type="ECO:0000313" key="2">
    <source>
        <dbReference type="Proteomes" id="UP001165489"/>
    </source>
</evidence>
<gene>
    <name evidence="1" type="ORF">MM239_04515</name>
</gene>
<comment type="caution">
    <text evidence="1">The sequence shown here is derived from an EMBL/GenBank/DDBJ whole genome shotgun (WGS) entry which is preliminary data.</text>
</comment>